<feature type="compositionally biased region" description="Acidic residues" evidence="1">
    <location>
        <begin position="97"/>
        <end position="110"/>
    </location>
</feature>
<accession>A0A811SEZ0</accession>
<organism evidence="2 3">
    <name type="scientific">Miscanthus lutarioriparius</name>
    <dbReference type="NCBI Taxonomy" id="422564"/>
    <lineage>
        <taxon>Eukaryota</taxon>
        <taxon>Viridiplantae</taxon>
        <taxon>Streptophyta</taxon>
        <taxon>Embryophyta</taxon>
        <taxon>Tracheophyta</taxon>
        <taxon>Spermatophyta</taxon>
        <taxon>Magnoliopsida</taxon>
        <taxon>Liliopsida</taxon>
        <taxon>Poales</taxon>
        <taxon>Poaceae</taxon>
        <taxon>PACMAD clade</taxon>
        <taxon>Panicoideae</taxon>
        <taxon>Andropogonodae</taxon>
        <taxon>Andropogoneae</taxon>
        <taxon>Saccharinae</taxon>
        <taxon>Miscanthus</taxon>
    </lineage>
</organism>
<protein>
    <submittedName>
        <fullName evidence="2">Uncharacterized protein</fullName>
    </submittedName>
</protein>
<reference evidence="2" key="1">
    <citation type="submission" date="2020-10" db="EMBL/GenBank/DDBJ databases">
        <authorList>
            <person name="Han B."/>
            <person name="Lu T."/>
            <person name="Zhao Q."/>
            <person name="Huang X."/>
            <person name="Zhao Y."/>
        </authorList>
    </citation>
    <scope>NUCLEOTIDE SEQUENCE</scope>
</reference>
<dbReference type="EMBL" id="CAJGYO010000019">
    <property type="protein sequence ID" value="CAD6339395.1"/>
    <property type="molecule type" value="Genomic_DNA"/>
</dbReference>
<proteinExistence type="predicted"/>
<dbReference type="Proteomes" id="UP000604825">
    <property type="component" value="Unassembled WGS sequence"/>
</dbReference>
<feature type="region of interest" description="Disordered" evidence="1">
    <location>
        <begin position="47"/>
        <end position="116"/>
    </location>
</feature>
<gene>
    <name evidence="2" type="ORF">NCGR_LOCUS63493</name>
</gene>
<evidence type="ECO:0000313" key="2">
    <source>
        <dbReference type="EMBL" id="CAD6339395.1"/>
    </source>
</evidence>
<comment type="caution">
    <text evidence="2">The sequence shown here is derived from an EMBL/GenBank/DDBJ whole genome shotgun (WGS) entry which is preliminary data.</text>
</comment>
<sequence>MRMELEVRSLILGTSLVEWPLFMASYALSQALPGTIWKDTSGKVATGAAPAAAKKKVPVPRAKRDKRAASTANKKAPVTNVKRAKGLGSTSKKMEYTDEDDTSSDEDDTSSDGYFSFSDEEDNVHFSLDIAKNDVLDFVNDYEEDREICSQEVQPDVQQNHGRPGC</sequence>
<feature type="compositionally biased region" description="Basic residues" evidence="1">
    <location>
        <begin position="53"/>
        <end position="66"/>
    </location>
</feature>
<evidence type="ECO:0000256" key="1">
    <source>
        <dbReference type="SAM" id="MobiDB-lite"/>
    </source>
</evidence>
<keyword evidence="3" id="KW-1185">Reference proteome</keyword>
<evidence type="ECO:0000313" key="3">
    <source>
        <dbReference type="Proteomes" id="UP000604825"/>
    </source>
</evidence>
<name>A0A811SEZ0_9POAL</name>
<dbReference type="AlphaFoldDB" id="A0A811SEZ0"/>